<keyword evidence="3" id="KW-0012">Acyltransferase</keyword>
<dbReference type="InterPro" id="IPR002123">
    <property type="entry name" value="Plipid/glycerol_acylTrfase"/>
</dbReference>
<reference evidence="3 4" key="1">
    <citation type="submission" date="2019-03" db="EMBL/GenBank/DDBJ databases">
        <authorList>
            <person name="Nijsse B."/>
        </authorList>
    </citation>
    <scope>NUCLEOTIDE SEQUENCE [LARGE SCALE GENOMIC DNA]</scope>
    <source>
        <strain evidence="3">Desulfoluna butyratoxydans MSL71</strain>
    </source>
</reference>
<keyword evidence="1" id="KW-1133">Transmembrane helix</keyword>
<accession>A0A4U8YIL3</accession>
<keyword evidence="4" id="KW-1185">Reference proteome</keyword>
<evidence type="ECO:0000259" key="2">
    <source>
        <dbReference type="SMART" id="SM00563"/>
    </source>
</evidence>
<feature type="domain" description="Phospholipid/glycerol acyltransferase" evidence="2">
    <location>
        <begin position="89"/>
        <end position="231"/>
    </location>
</feature>
<dbReference type="SUPFAM" id="SSF69593">
    <property type="entry name" value="Glycerol-3-phosphate (1)-acyltransferase"/>
    <property type="match status" value="1"/>
</dbReference>
<feature type="transmembrane region" description="Helical" evidence="1">
    <location>
        <begin position="12"/>
        <end position="34"/>
    </location>
</feature>
<evidence type="ECO:0000256" key="1">
    <source>
        <dbReference type="SAM" id="Phobius"/>
    </source>
</evidence>
<keyword evidence="1" id="KW-0812">Transmembrane</keyword>
<sequence>MRSILPGPIRGVLAFLLYFLNSIVTIVPLVTVAITKLVIPFSFWQRASRKILDVLATNWIDVNTFNMRLMQNIDLEVTGTEGLKRDMWYLVISNHQSWVDILILQRVLNRKIPFLKFFLKKELIWVPIMGLAWWAMDFPFMKRYSKEQLKKHPNLKGKDIEVTRKACEKYKTIPVSIVNFVEGTRFTPGKHTRQSSPFTHLLKPKAGGVAFVLGSMGELMTGIVNVTIVYPNGTKSFWEYLCGKIDAVKVHVELMEVTDDIIGSYENDPDFRAHFQTWINGVWEAKDRRIDQLRKAA</sequence>
<proteinExistence type="predicted"/>
<dbReference type="Proteomes" id="UP000507962">
    <property type="component" value="Unassembled WGS sequence"/>
</dbReference>
<gene>
    <name evidence="3" type="ORF">MSL71_11410</name>
</gene>
<protein>
    <submittedName>
        <fullName evidence="3">Phospholipid/glycerol acyltransferase</fullName>
    </submittedName>
</protein>
<name>A0A4U8YIL3_9BACT</name>
<keyword evidence="1" id="KW-0472">Membrane</keyword>
<dbReference type="PANTHER" id="PTHR10983:SF16">
    <property type="entry name" value="LYSOCARDIOLIPIN ACYLTRANSFERASE 1"/>
    <property type="match status" value="1"/>
</dbReference>
<dbReference type="GO" id="GO:0016746">
    <property type="term" value="F:acyltransferase activity"/>
    <property type="evidence" value="ECO:0007669"/>
    <property type="project" value="UniProtKB-KW"/>
</dbReference>
<dbReference type="RefSeq" id="WP_180137711.1">
    <property type="nucleotide sequence ID" value="NZ_CAADHO010000002.1"/>
</dbReference>
<keyword evidence="3" id="KW-0808">Transferase</keyword>
<dbReference type="Pfam" id="PF01553">
    <property type="entry name" value="Acyltransferase"/>
    <property type="match status" value="1"/>
</dbReference>
<dbReference type="SMART" id="SM00563">
    <property type="entry name" value="PlsC"/>
    <property type="match status" value="1"/>
</dbReference>
<evidence type="ECO:0000313" key="3">
    <source>
        <dbReference type="EMBL" id="VFQ43506.1"/>
    </source>
</evidence>
<dbReference type="AlphaFoldDB" id="A0A4U8YIL3"/>
<evidence type="ECO:0000313" key="4">
    <source>
        <dbReference type="Proteomes" id="UP000507962"/>
    </source>
</evidence>
<dbReference type="PANTHER" id="PTHR10983">
    <property type="entry name" value="1-ACYLGLYCEROL-3-PHOSPHATE ACYLTRANSFERASE-RELATED"/>
    <property type="match status" value="1"/>
</dbReference>
<dbReference type="NCBIfam" id="NF010621">
    <property type="entry name" value="PRK14014.1"/>
    <property type="match status" value="1"/>
</dbReference>
<organism evidence="3 4">
    <name type="scientific">Desulfoluna butyratoxydans</name>
    <dbReference type="NCBI Taxonomy" id="231438"/>
    <lineage>
        <taxon>Bacteria</taxon>
        <taxon>Pseudomonadati</taxon>
        <taxon>Thermodesulfobacteriota</taxon>
        <taxon>Desulfobacteria</taxon>
        <taxon>Desulfobacterales</taxon>
        <taxon>Desulfolunaceae</taxon>
        <taxon>Desulfoluna</taxon>
    </lineage>
</organism>
<dbReference type="EMBL" id="CAADHO010000002">
    <property type="protein sequence ID" value="VFQ43506.1"/>
    <property type="molecule type" value="Genomic_DNA"/>
</dbReference>
<dbReference type="CDD" id="cd07990">
    <property type="entry name" value="LPLAT_LCLAT1-like"/>
    <property type="match status" value="1"/>
</dbReference>